<evidence type="ECO:0000256" key="1">
    <source>
        <dbReference type="SAM" id="Coils"/>
    </source>
</evidence>
<dbReference type="EMBL" id="CP072135">
    <property type="protein sequence ID" value="QTH73309.1"/>
    <property type="molecule type" value="Genomic_DNA"/>
</dbReference>
<feature type="coiled-coil region" evidence="1">
    <location>
        <begin position="21"/>
        <end position="48"/>
    </location>
</feature>
<gene>
    <name evidence="2" type="ORF">J5O05_21310</name>
</gene>
<keyword evidence="2" id="KW-0614">Plasmid</keyword>
<organism evidence="2 3">
    <name type="scientific">Pseudoalteromonas xiamenensis</name>
    <dbReference type="NCBI Taxonomy" id="882626"/>
    <lineage>
        <taxon>Bacteria</taxon>
        <taxon>Pseudomonadati</taxon>
        <taxon>Pseudomonadota</taxon>
        <taxon>Gammaproteobacteria</taxon>
        <taxon>Alteromonadales</taxon>
        <taxon>Pseudoalteromonadaceae</taxon>
        <taxon>Pseudoalteromonas</taxon>
    </lineage>
</organism>
<dbReference type="AlphaFoldDB" id="A0A975DKP5"/>
<sequence>MRKPARKNNQKSKKGNFEERLEQVVGEYRQAKEVLDSLEQDDAEYELQKEKCDKLFAIAERFINRQK</sequence>
<evidence type="ECO:0000313" key="3">
    <source>
        <dbReference type="Proteomes" id="UP000664904"/>
    </source>
</evidence>
<evidence type="ECO:0000313" key="2">
    <source>
        <dbReference type="EMBL" id="QTH73309.1"/>
    </source>
</evidence>
<dbReference type="RefSeq" id="WP_208844928.1">
    <property type="nucleotide sequence ID" value="NZ_CP072135.1"/>
</dbReference>
<protein>
    <submittedName>
        <fullName evidence="2">Uncharacterized protein</fullName>
    </submittedName>
</protein>
<dbReference type="KEGG" id="pxi:J5O05_21310"/>
<proteinExistence type="predicted"/>
<keyword evidence="3" id="KW-1185">Reference proteome</keyword>
<dbReference type="Proteomes" id="UP000664904">
    <property type="component" value="Plasmid unnamed5"/>
</dbReference>
<accession>A0A975DKP5</accession>
<geneLocation type="plasmid" evidence="2 3">
    <name>unnamed5</name>
</geneLocation>
<name>A0A975DKP5_9GAMM</name>
<reference evidence="2" key="1">
    <citation type="submission" date="2021-03" db="EMBL/GenBank/DDBJ databases">
        <title>Complete Genome of Pseudoalteromonas xiamenensis STKMTI.2, a new potential marine bacterium producing anti-Vibrio compounds.</title>
        <authorList>
            <person name="Handayani D.P."/>
            <person name="Isnansetyo A."/>
            <person name="Istiqomah I."/>
            <person name="Jumina J."/>
        </authorList>
    </citation>
    <scope>NUCLEOTIDE SEQUENCE</scope>
    <source>
        <strain evidence="2">STKMTI.2</strain>
        <plasmid evidence="2">unnamed5</plasmid>
    </source>
</reference>
<keyword evidence="1" id="KW-0175">Coiled coil</keyword>